<evidence type="ECO:0000256" key="2">
    <source>
        <dbReference type="ARBA" id="ARBA00022722"/>
    </source>
</evidence>
<evidence type="ECO:0000313" key="6">
    <source>
        <dbReference type="Proteomes" id="UP000190831"/>
    </source>
</evidence>
<dbReference type="InterPro" id="IPR001130">
    <property type="entry name" value="TatD-like"/>
</dbReference>
<dbReference type="GO" id="GO:0008296">
    <property type="term" value="F:3'-5'-DNA exonuclease activity"/>
    <property type="evidence" value="ECO:0007669"/>
    <property type="project" value="TreeGrafter"/>
</dbReference>
<gene>
    <name evidence="5" type="ORF">LAFE_0B01904G</name>
</gene>
<dbReference type="CDD" id="cd01310">
    <property type="entry name" value="TatD_DNAse"/>
    <property type="match status" value="1"/>
</dbReference>
<dbReference type="Gene3D" id="3.20.20.140">
    <property type="entry name" value="Metal-dependent hydrolases"/>
    <property type="match status" value="1"/>
</dbReference>
<organism evidence="5 6">
    <name type="scientific">Lachancea fermentati</name>
    <name type="common">Zygosaccharomyces fermentati</name>
    <dbReference type="NCBI Taxonomy" id="4955"/>
    <lineage>
        <taxon>Eukaryota</taxon>
        <taxon>Fungi</taxon>
        <taxon>Dikarya</taxon>
        <taxon>Ascomycota</taxon>
        <taxon>Saccharomycotina</taxon>
        <taxon>Saccharomycetes</taxon>
        <taxon>Saccharomycetales</taxon>
        <taxon>Saccharomycetaceae</taxon>
        <taxon>Lachancea</taxon>
    </lineage>
</organism>
<proteinExistence type="inferred from homology"/>
<sequence>MLKRMAQALRFYDVGLNLTDPMYQGIYHGKKYHECDIKQVLKRAQLARVETMLLTGSSLHESREAIRLSSEYSSDATKLYYTLGVHPCCVNEFVLSETRSTIDNPTNDETFNAKLQVTDLNFTKSKLRELYSLIADRHTDDTKFRAIGEIGLDYDRFYYSSREMQLLFFEEQLKLSCFFPEIPLFLHMRNCAADFLSVMRKFVDGHKDLEDRFGWKEIIARGASVDYMPTIDSQGAVVYKFSPGRKFLVHSFTGSLQDMNDLLALSPNSFIGMNGCSLKTMENIECASKVPLDRLHLETDAPWCDIRRTHESYQYLFSNASQCNLAKDDPWQHGLSTAYPDLPQWFKSVKRDKLARKSDDELEQAMVKCRNEPCTMGHVATVIANVKGLTVEEVASAVWNNTCSVYGK</sequence>
<evidence type="ECO:0000256" key="3">
    <source>
        <dbReference type="ARBA" id="ARBA00022723"/>
    </source>
</evidence>
<evidence type="ECO:0000256" key="1">
    <source>
        <dbReference type="ARBA" id="ARBA00009275"/>
    </source>
</evidence>
<evidence type="ECO:0000256" key="4">
    <source>
        <dbReference type="ARBA" id="ARBA00022801"/>
    </source>
</evidence>
<accession>A0A1G4M7E3</accession>
<keyword evidence="6" id="KW-1185">Reference proteome</keyword>
<protein>
    <submittedName>
        <fullName evidence="5">LAFE_0B01904g1_1</fullName>
    </submittedName>
</protein>
<dbReference type="Proteomes" id="UP000190831">
    <property type="component" value="Chromosome B"/>
</dbReference>
<keyword evidence="4" id="KW-0378">Hydrolase</keyword>
<dbReference type="EMBL" id="LT598489">
    <property type="protein sequence ID" value="SCV99760.1"/>
    <property type="molecule type" value="Genomic_DNA"/>
</dbReference>
<dbReference type="Pfam" id="PF01026">
    <property type="entry name" value="TatD_DNase"/>
    <property type="match status" value="1"/>
</dbReference>
<dbReference type="AlphaFoldDB" id="A0A1G4M7E3"/>
<dbReference type="GO" id="GO:0046872">
    <property type="term" value="F:metal ion binding"/>
    <property type="evidence" value="ECO:0007669"/>
    <property type="project" value="UniProtKB-KW"/>
</dbReference>
<reference evidence="6" key="1">
    <citation type="submission" date="2016-03" db="EMBL/GenBank/DDBJ databases">
        <authorList>
            <person name="Devillers H."/>
        </authorList>
    </citation>
    <scope>NUCLEOTIDE SEQUENCE [LARGE SCALE GENOMIC DNA]</scope>
</reference>
<dbReference type="OMA" id="CSDIFFE"/>
<dbReference type="SUPFAM" id="SSF51556">
    <property type="entry name" value="Metallo-dependent hydrolases"/>
    <property type="match status" value="1"/>
</dbReference>
<comment type="similarity">
    <text evidence="1">Belongs to the metallo-dependent hydrolases superfamily. TatD-type hydrolase family.</text>
</comment>
<evidence type="ECO:0000313" key="5">
    <source>
        <dbReference type="EMBL" id="SCV99760.1"/>
    </source>
</evidence>
<name>A0A1G4M7E3_LACFM</name>
<dbReference type="InterPro" id="IPR050891">
    <property type="entry name" value="TatD-type_Hydrolase"/>
</dbReference>
<dbReference type="OrthoDB" id="6079689at2759"/>
<dbReference type="GO" id="GO:0005829">
    <property type="term" value="C:cytosol"/>
    <property type="evidence" value="ECO:0007669"/>
    <property type="project" value="TreeGrafter"/>
</dbReference>
<dbReference type="PANTHER" id="PTHR10060">
    <property type="entry name" value="TATD FAMILY DEOXYRIBONUCLEASE"/>
    <property type="match status" value="1"/>
</dbReference>
<keyword evidence="3" id="KW-0479">Metal-binding</keyword>
<keyword evidence="2" id="KW-0540">Nuclease</keyword>
<dbReference type="InterPro" id="IPR032466">
    <property type="entry name" value="Metal_Hydrolase"/>
</dbReference>
<dbReference type="PANTHER" id="PTHR10060:SF15">
    <property type="entry name" value="DEOXYRIBONUCLEASE TATDN1"/>
    <property type="match status" value="1"/>
</dbReference>